<dbReference type="InterPro" id="IPR005135">
    <property type="entry name" value="Endo/exonuclease/phosphatase"/>
</dbReference>
<dbReference type="EMBL" id="CARXXK010000002">
    <property type="protein sequence ID" value="CAI6359961.1"/>
    <property type="molecule type" value="Genomic_DNA"/>
</dbReference>
<comment type="caution">
    <text evidence="3">The sequence shown here is derived from an EMBL/GenBank/DDBJ whole genome shotgun (WGS) entry which is preliminary data.</text>
</comment>
<feature type="compositionally biased region" description="Basic and acidic residues" evidence="1">
    <location>
        <begin position="429"/>
        <end position="439"/>
    </location>
</feature>
<dbReference type="Gene3D" id="3.60.10.10">
    <property type="entry name" value="Endonuclease/exonuclease/phosphatase"/>
    <property type="match status" value="1"/>
</dbReference>
<protein>
    <recommendedName>
        <fullName evidence="2">Endonuclease/exonuclease/phosphatase domain-containing protein</fullName>
    </recommendedName>
</protein>
<gene>
    <name evidence="3" type="ORF">MEUPH1_LOCUS15314</name>
</gene>
<accession>A0AAV0WWI8</accession>
<dbReference type="AlphaFoldDB" id="A0AAV0WWI8"/>
<name>A0AAV0WWI8_9HEMI</name>
<reference evidence="3 4" key="1">
    <citation type="submission" date="2023-01" db="EMBL/GenBank/DDBJ databases">
        <authorList>
            <person name="Whitehead M."/>
        </authorList>
    </citation>
    <scope>NUCLEOTIDE SEQUENCE [LARGE SCALE GENOMIC DNA]</scope>
</reference>
<feature type="region of interest" description="Disordered" evidence="1">
    <location>
        <begin position="410"/>
        <end position="445"/>
    </location>
</feature>
<dbReference type="GO" id="GO:0003824">
    <property type="term" value="F:catalytic activity"/>
    <property type="evidence" value="ECO:0007669"/>
    <property type="project" value="InterPro"/>
</dbReference>
<dbReference type="SUPFAM" id="SSF56219">
    <property type="entry name" value="DNase I-like"/>
    <property type="match status" value="1"/>
</dbReference>
<sequence>MNNRTLKIVQLNMARSMEVSTELRSLCISNNIDIAIVQEPYTRYGKLSDLEDSDTRVVKTQTNEQHGVWAAIVVFNRHLDIICRENLTTIRTVVLSVTHPGQTPIDIISSYFQFRKDMAEFVREISEINQSLTNRTIIGADVNAFSPWWHDPRRNDKGRLVECMITSLDLTIENRPDSGWSFHGARGNSNVDVTLSRGINGAILDWSIDQAGTSSDHSLITYSLTDQVVMVSPHRVNRFHDAKIDTHRLLDVLETKIGNYPVSEDISDAAKYLTNAIMETCTEVLLKRARKSSPRPPWWNADVTASKANLNRAKRRILREATAEARNAFKAARNVHVANIRRAKFNLWKKFADVPINGKQMWGKLTKWLIRGRQEPKVPTVLVRQDGTYTSNLEDTIELMVDELIPHSVNDIQPEPLPSEQKSATIELDELRYVDKRTPPPEQTG</sequence>
<dbReference type="PANTHER" id="PTHR33273">
    <property type="entry name" value="DOMAIN-CONTAINING PROTEIN, PUTATIVE-RELATED"/>
    <property type="match status" value="1"/>
</dbReference>
<dbReference type="InterPro" id="IPR036691">
    <property type="entry name" value="Endo/exonu/phosph_ase_sf"/>
</dbReference>
<organism evidence="3 4">
    <name type="scientific">Macrosiphum euphorbiae</name>
    <name type="common">potato aphid</name>
    <dbReference type="NCBI Taxonomy" id="13131"/>
    <lineage>
        <taxon>Eukaryota</taxon>
        <taxon>Metazoa</taxon>
        <taxon>Ecdysozoa</taxon>
        <taxon>Arthropoda</taxon>
        <taxon>Hexapoda</taxon>
        <taxon>Insecta</taxon>
        <taxon>Pterygota</taxon>
        <taxon>Neoptera</taxon>
        <taxon>Paraneoptera</taxon>
        <taxon>Hemiptera</taxon>
        <taxon>Sternorrhyncha</taxon>
        <taxon>Aphidomorpha</taxon>
        <taxon>Aphidoidea</taxon>
        <taxon>Aphididae</taxon>
        <taxon>Macrosiphini</taxon>
        <taxon>Macrosiphum</taxon>
    </lineage>
</organism>
<dbReference type="Proteomes" id="UP001160148">
    <property type="component" value="Unassembled WGS sequence"/>
</dbReference>
<feature type="domain" description="Endonuclease/exonuclease/phosphatase" evidence="2">
    <location>
        <begin position="105"/>
        <end position="220"/>
    </location>
</feature>
<evidence type="ECO:0000256" key="1">
    <source>
        <dbReference type="SAM" id="MobiDB-lite"/>
    </source>
</evidence>
<dbReference type="Pfam" id="PF14529">
    <property type="entry name" value="Exo_endo_phos_2"/>
    <property type="match status" value="1"/>
</dbReference>
<evidence type="ECO:0000313" key="3">
    <source>
        <dbReference type="EMBL" id="CAI6359961.1"/>
    </source>
</evidence>
<keyword evidence="4" id="KW-1185">Reference proteome</keyword>
<evidence type="ECO:0000313" key="4">
    <source>
        <dbReference type="Proteomes" id="UP001160148"/>
    </source>
</evidence>
<dbReference type="PANTHER" id="PTHR33273:SF2">
    <property type="entry name" value="ENDONUCLEASE_EXONUCLEASE_PHOSPHATASE DOMAIN-CONTAINING PROTEIN"/>
    <property type="match status" value="1"/>
</dbReference>
<evidence type="ECO:0000259" key="2">
    <source>
        <dbReference type="Pfam" id="PF14529"/>
    </source>
</evidence>
<proteinExistence type="predicted"/>